<protein>
    <recommendedName>
        <fullName evidence="2">DUF397 domain-containing protein</fullName>
    </recommendedName>
</protein>
<gene>
    <name evidence="3" type="ORF">GCM10009716_13400</name>
</gene>
<keyword evidence="4" id="KW-1185">Reference proteome</keyword>
<evidence type="ECO:0000256" key="1">
    <source>
        <dbReference type="SAM" id="MobiDB-lite"/>
    </source>
</evidence>
<name>A0ABN2NWW6_9ACTN</name>
<evidence type="ECO:0000313" key="3">
    <source>
        <dbReference type="EMBL" id="GAA1904777.1"/>
    </source>
</evidence>
<reference evidence="3 4" key="1">
    <citation type="journal article" date="2019" name="Int. J. Syst. Evol. Microbiol.">
        <title>The Global Catalogue of Microorganisms (GCM) 10K type strain sequencing project: providing services to taxonomists for standard genome sequencing and annotation.</title>
        <authorList>
            <consortium name="The Broad Institute Genomics Platform"/>
            <consortium name="The Broad Institute Genome Sequencing Center for Infectious Disease"/>
            <person name="Wu L."/>
            <person name="Ma J."/>
        </authorList>
    </citation>
    <scope>NUCLEOTIDE SEQUENCE [LARGE SCALE GENOMIC DNA]</scope>
    <source>
        <strain evidence="3 4">JCM 13581</strain>
    </source>
</reference>
<proteinExistence type="predicted"/>
<evidence type="ECO:0000259" key="2">
    <source>
        <dbReference type="Pfam" id="PF04149"/>
    </source>
</evidence>
<feature type="domain" description="DUF397" evidence="2">
    <location>
        <begin position="18"/>
        <end position="68"/>
    </location>
</feature>
<feature type="region of interest" description="Disordered" evidence="1">
    <location>
        <begin position="1"/>
        <end position="21"/>
    </location>
</feature>
<dbReference type="InterPro" id="IPR007278">
    <property type="entry name" value="DUF397"/>
</dbReference>
<dbReference type="Pfam" id="PF04149">
    <property type="entry name" value="DUF397"/>
    <property type="match status" value="1"/>
</dbReference>
<comment type="caution">
    <text evidence="3">The sequence shown here is derived from an EMBL/GenBank/DDBJ whole genome shotgun (WGS) entry which is preliminary data.</text>
</comment>
<accession>A0ABN2NWW6</accession>
<organism evidence="3 4">
    <name type="scientific">Streptomyces sodiiphilus</name>
    <dbReference type="NCBI Taxonomy" id="226217"/>
    <lineage>
        <taxon>Bacteria</taxon>
        <taxon>Bacillati</taxon>
        <taxon>Actinomycetota</taxon>
        <taxon>Actinomycetes</taxon>
        <taxon>Kitasatosporales</taxon>
        <taxon>Streptomycetaceae</taxon>
        <taxon>Streptomyces</taxon>
    </lineage>
</organism>
<dbReference type="Proteomes" id="UP001501303">
    <property type="component" value="Unassembled WGS sequence"/>
</dbReference>
<evidence type="ECO:0000313" key="4">
    <source>
        <dbReference type="Proteomes" id="UP001501303"/>
    </source>
</evidence>
<dbReference type="EMBL" id="BAAAMJ010000010">
    <property type="protein sequence ID" value="GAA1904777.1"/>
    <property type="molecule type" value="Genomic_DNA"/>
</dbReference>
<sequence length="73" mass="7601">MKTARSPHSRMAAPRTGGWRKSTYSNGAEGCVEVAGLPGGLAVRDSKDPAIPGFRAGTGAWNAFVRAVGTDRL</sequence>